<dbReference type="Pfam" id="PF18986">
    <property type="entry name" value="DUF5719"/>
    <property type="match status" value="1"/>
</dbReference>
<dbReference type="EMBL" id="JAEDAJ010000007">
    <property type="protein sequence ID" value="MBK0332179.1"/>
    <property type="molecule type" value="Genomic_DNA"/>
</dbReference>
<dbReference type="InterPro" id="IPR043777">
    <property type="entry name" value="DUF5719"/>
</dbReference>
<protein>
    <recommendedName>
        <fullName evidence="4">Secreted protein</fullName>
    </recommendedName>
</protein>
<organism evidence="2 3">
    <name type="scientific">Brachybacterium halotolerans</name>
    <dbReference type="NCBI Taxonomy" id="2795215"/>
    <lineage>
        <taxon>Bacteria</taxon>
        <taxon>Bacillati</taxon>
        <taxon>Actinomycetota</taxon>
        <taxon>Actinomycetes</taxon>
        <taxon>Micrococcales</taxon>
        <taxon>Dermabacteraceae</taxon>
        <taxon>Brachybacterium</taxon>
    </lineage>
</organism>
<evidence type="ECO:0000313" key="2">
    <source>
        <dbReference type="EMBL" id="MBK0332179.1"/>
    </source>
</evidence>
<accession>A0ABS1BBZ6</accession>
<evidence type="ECO:0000313" key="3">
    <source>
        <dbReference type="Proteomes" id="UP000612352"/>
    </source>
</evidence>
<sequence length="527" mass="51967">MTRSMRPALALASVVPILVLGAGALVGPLAGGSPDRSVERAETTASPSAAALVCPGPVQVPKELQGSTGDKKLSSSGPNGRVGVRSVGLDADSSLLFGRVAASSTRQDADGNPLAPSITAADAAGEDLGIDTATGDVGASAQTISSISNGPQVTVRGSQDQQVVADAVQTTTTDAGDFRSLSATRCTGASTQASFLGASTASGASASLLLRSTTDRPATASIQVWTADGPADMGGRSQVVVAPGKEERVLLESIVPDQDVIGVSVSTVGAPLAMSLQDTERDGLTPLGGEILSDLPEASRSSVIPGVRIGKGTKAQVVLMNESGADAHVQLAAQDAKGAVDLPGLGDEVTVPAGSVITVPVEGVDGDLAITADSDQKVSAVVRSHVQSEKKLGKTIGKPSDLAVAQPAPALRDSGVIALPTDGAHGALSLAATDATHVTVIPVGADGGAGKSVELDLAGDSATDVPAEDLTGTKGGIAGLVVVPDDPDAVHAAWIQTEANAKAGPLLTSVPVIPAATGGSGTTVRLG</sequence>
<name>A0ABS1BBZ6_9MICO</name>
<dbReference type="Proteomes" id="UP000612352">
    <property type="component" value="Unassembled WGS sequence"/>
</dbReference>
<gene>
    <name evidence="2" type="ORF">I8D64_12310</name>
</gene>
<reference evidence="2 3" key="1">
    <citation type="submission" date="2020-12" db="EMBL/GenBank/DDBJ databases">
        <title>Brachybacterium sp. MASK1Z-5, whole genome shotgun sequence.</title>
        <authorList>
            <person name="Tuo L."/>
        </authorList>
    </citation>
    <scope>NUCLEOTIDE SEQUENCE [LARGE SCALE GENOMIC DNA]</scope>
    <source>
        <strain evidence="2 3">MASK1Z-5</strain>
    </source>
</reference>
<dbReference type="RefSeq" id="WP_200503080.1">
    <property type="nucleotide sequence ID" value="NZ_JAEDAJ010000007.1"/>
</dbReference>
<keyword evidence="3" id="KW-1185">Reference proteome</keyword>
<feature type="region of interest" description="Disordered" evidence="1">
    <location>
        <begin position="56"/>
        <end position="85"/>
    </location>
</feature>
<proteinExistence type="predicted"/>
<comment type="caution">
    <text evidence="2">The sequence shown here is derived from an EMBL/GenBank/DDBJ whole genome shotgun (WGS) entry which is preliminary data.</text>
</comment>
<evidence type="ECO:0000256" key="1">
    <source>
        <dbReference type="SAM" id="MobiDB-lite"/>
    </source>
</evidence>
<evidence type="ECO:0008006" key="4">
    <source>
        <dbReference type="Google" id="ProtNLM"/>
    </source>
</evidence>